<dbReference type="Pfam" id="PF07681">
    <property type="entry name" value="DoxX"/>
    <property type="match status" value="1"/>
</dbReference>
<keyword evidence="3 5" id="KW-1133">Transmembrane helix</keyword>
<comment type="subcellular location">
    <subcellularLocation>
        <location evidence="1">Membrane</location>
        <topology evidence="1">Multi-pass membrane protein</topology>
    </subcellularLocation>
</comment>
<dbReference type="InterPro" id="IPR032808">
    <property type="entry name" value="DoxX"/>
</dbReference>
<accession>A0A6C0AZ17</accession>
<reference evidence="6" key="1">
    <citation type="journal article" date="2020" name="Nature">
        <title>Giant virus diversity and host interactions through global metagenomics.</title>
        <authorList>
            <person name="Schulz F."/>
            <person name="Roux S."/>
            <person name="Paez-Espino D."/>
            <person name="Jungbluth S."/>
            <person name="Walsh D.A."/>
            <person name="Denef V.J."/>
            <person name="McMahon K.D."/>
            <person name="Konstantinidis K.T."/>
            <person name="Eloe-Fadrosh E.A."/>
            <person name="Kyrpides N.C."/>
            <person name="Woyke T."/>
        </authorList>
    </citation>
    <scope>NUCLEOTIDE SEQUENCE</scope>
    <source>
        <strain evidence="6">GVMAG-S-ERX556022-25</strain>
    </source>
</reference>
<evidence type="ECO:0000256" key="1">
    <source>
        <dbReference type="ARBA" id="ARBA00004141"/>
    </source>
</evidence>
<evidence type="ECO:0000256" key="3">
    <source>
        <dbReference type="ARBA" id="ARBA00022989"/>
    </source>
</evidence>
<sequence length="125" mass="14387">MNQLSIKITSSFLILMFIVSGLTKFFTLGKSESERLSKKLFNLNKTFSQFIVFGAGLWELIASIIILYGIWYSNKLFLHYGSLMLIIFTIIATVIFYIKPFKYLPFLSNLTTTCSLLLLPFICMK</sequence>
<evidence type="ECO:0000256" key="4">
    <source>
        <dbReference type="ARBA" id="ARBA00023136"/>
    </source>
</evidence>
<feature type="transmembrane region" description="Helical" evidence="5">
    <location>
        <begin position="50"/>
        <end position="71"/>
    </location>
</feature>
<keyword evidence="2 5" id="KW-0812">Transmembrane</keyword>
<evidence type="ECO:0008006" key="7">
    <source>
        <dbReference type="Google" id="ProtNLM"/>
    </source>
</evidence>
<evidence type="ECO:0000313" key="6">
    <source>
        <dbReference type="EMBL" id="QHS84733.1"/>
    </source>
</evidence>
<dbReference type="AlphaFoldDB" id="A0A6C0AZ17"/>
<dbReference type="EMBL" id="MN738812">
    <property type="protein sequence ID" value="QHS84733.1"/>
    <property type="molecule type" value="Genomic_DNA"/>
</dbReference>
<feature type="transmembrane region" description="Helical" evidence="5">
    <location>
        <begin position="12"/>
        <end position="29"/>
    </location>
</feature>
<keyword evidence="4 5" id="KW-0472">Membrane</keyword>
<name>A0A6C0AZ17_9ZZZZ</name>
<feature type="transmembrane region" description="Helical" evidence="5">
    <location>
        <begin position="77"/>
        <end position="98"/>
    </location>
</feature>
<evidence type="ECO:0000256" key="5">
    <source>
        <dbReference type="SAM" id="Phobius"/>
    </source>
</evidence>
<dbReference type="GO" id="GO:0016020">
    <property type="term" value="C:membrane"/>
    <property type="evidence" value="ECO:0007669"/>
    <property type="project" value="UniProtKB-SubCell"/>
</dbReference>
<feature type="transmembrane region" description="Helical" evidence="5">
    <location>
        <begin position="103"/>
        <end position="122"/>
    </location>
</feature>
<proteinExistence type="predicted"/>
<protein>
    <recommendedName>
        <fullName evidence="7">DoxX family protein</fullName>
    </recommendedName>
</protein>
<organism evidence="6">
    <name type="scientific">viral metagenome</name>
    <dbReference type="NCBI Taxonomy" id="1070528"/>
    <lineage>
        <taxon>unclassified sequences</taxon>
        <taxon>metagenomes</taxon>
        <taxon>organismal metagenomes</taxon>
    </lineage>
</organism>
<evidence type="ECO:0000256" key="2">
    <source>
        <dbReference type="ARBA" id="ARBA00022692"/>
    </source>
</evidence>